<evidence type="ECO:0000256" key="7">
    <source>
        <dbReference type="ARBA" id="ARBA00022840"/>
    </source>
</evidence>
<dbReference type="RefSeq" id="WP_056693617.1">
    <property type="nucleotide sequence ID" value="NZ_JAVDTR010000018.1"/>
</dbReference>
<evidence type="ECO:0000313" key="14">
    <source>
        <dbReference type="EMBL" id="MDR6726581.1"/>
    </source>
</evidence>
<dbReference type="InterPro" id="IPR043129">
    <property type="entry name" value="ATPase_NBD"/>
</dbReference>
<dbReference type="CDD" id="cd10235">
    <property type="entry name" value="ASKHA_NBD_HSP70_HscC"/>
    <property type="match status" value="1"/>
</dbReference>
<keyword evidence="9" id="KW-0143">Chaperone</keyword>
<reference evidence="14" key="1">
    <citation type="submission" date="2023-07" db="EMBL/GenBank/DDBJ databases">
        <title>Sorghum-associated microbial communities from plants grown in Nebraska, USA.</title>
        <authorList>
            <person name="Schachtman D."/>
        </authorList>
    </citation>
    <scope>NUCLEOTIDE SEQUENCE</scope>
    <source>
        <strain evidence="14">BE80</strain>
    </source>
</reference>
<organism evidence="14 15">
    <name type="scientific">Paenibacillus amylolyticus</name>
    <dbReference type="NCBI Taxonomy" id="1451"/>
    <lineage>
        <taxon>Bacteria</taxon>
        <taxon>Bacillati</taxon>
        <taxon>Bacillota</taxon>
        <taxon>Bacilli</taxon>
        <taxon>Bacillales</taxon>
        <taxon>Paenibacillaceae</taxon>
        <taxon>Paenibacillus</taxon>
    </lineage>
</organism>
<dbReference type="Pfam" id="PF00012">
    <property type="entry name" value="HSP70"/>
    <property type="match status" value="2"/>
</dbReference>
<dbReference type="SUPFAM" id="SSF100920">
    <property type="entry name" value="Heat shock protein 70kD (HSP70), peptide-binding domain"/>
    <property type="match status" value="1"/>
</dbReference>
<comment type="function">
    <text evidence="1">Acts as a chaperone.</text>
</comment>
<comment type="caution">
    <text evidence="14">The sequence shown here is derived from an EMBL/GenBank/DDBJ whole genome shotgun (WGS) entry which is preliminary data.</text>
</comment>
<dbReference type="PANTHER" id="PTHR19375">
    <property type="entry name" value="HEAT SHOCK PROTEIN 70KDA"/>
    <property type="match status" value="1"/>
</dbReference>
<evidence type="ECO:0000256" key="13">
    <source>
        <dbReference type="RuleBase" id="RU003322"/>
    </source>
</evidence>
<accession>A0AAP5H7P4</accession>
<dbReference type="AlphaFoldDB" id="A0AAP5H7P4"/>
<evidence type="ECO:0000256" key="12">
    <source>
        <dbReference type="ARBA" id="ARBA00033103"/>
    </source>
</evidence>
<evidence type="ECO:0000256" key="10">
    <source>
        <dbReference type="ARBA" id="ARBA00030019"/>
    </source>
</evidence>
<dbReference type="InterPro" id="IPR013126">
    <property type="entry name" value="Hsp_70_fam"/>
</dbReference>
<dbReference type="EMBL" id="JAVDTR010000018">
    <property type="protein sequence ID" value="MDR6726581.1"/>
    <property type="molecule type" value="Genomic_DNA"/>
</dbReference>
<evidence type="ECO:0000256" key="9">
    <source>
        <dbReference type="ARBA" id="ARBA00023186"/>
    </source>
</evidence>
<protein>
    <recommendedName>
        <fullName evidence="3">Chaperone protein DnaK</fullName>
    </recommendedName>
    <alternativeName>
        <fullName evidence="4">Chaperone protein dnaK</fullName>
    </alternativeName>
    <alternativeName>
        <fullName evidence="12">HSP70</fullName>
    </alternativeName>
    <alternativeName>
        <fullName evidence="11">Heat shock 70 kDa protein</fullName>
    </alternativeName>
    <alternativeName>
        <fullName evidence="10">Heat shock protein 70</fullName>
    </alternativeName>
</protein>
<dbReference type="PROSITE" id="PS00329">
    <property type="entry name" value="HSP70_2"/>
    <property type="match status" value="1"/>
</dbReference>
<dbReference type="Gene3D" id="3.30.420.40">
    <property type="match status" value="2"/>
</dbReference>
<dbReference type="Proteomes" id="UP001254832">
    <property type="component" value="Unassembled WGS sequence"/>
</dbReference>
<dbReference type="Gene3D" id="2.60.34.10">
    <property type="entry name" value="Substrate Binding Domain Of DNAk, Chain A, domain 1"/>
    <property type="match status" value="1"/>
</dbReference>
<evidence type="ECO:0000256" key="4">
    <source>
        <dbReference type="ARBA" id="ARBA00017249"/>
    </source>
</evidence>
<dbReference type="PRINTS" id="PR00301">
    <property type="entry name" value="HEATSHOCK70"/>
</dbReference>
<dbReference type="FunFam" id="3.30.420.40:FF:000144">
    <property type="entry name" value="Molecular chaperone HscC"/>
    <property type="match status" value="1"/>
</dbReference>
<evidence type="ECO:0000256" key="11">
    <source>
        <dbReference type="ARBA" id="ARBA00030945"/>
    </source>
</evidence>
<evidence type="ECO:0000256" key="1">
    <source>
        <dbReference type="ARBA" id="ARBA00002290"/>
    </source>
</evidence>
<sequence length="565" mass="63469">MTIIGIDLGTTNSLVSCWVHGEPQIIPNALGNRLTPSVVSVDENEEIVVGEIARERLITHPERTASVFKRYMGTGRTFELGTYQFLPEELSAFILKSLKADAEAYLGETVTEAVISVPAYFNDAQRKATKRAGQLAGLQVERLLSEPTAAAIAYGLHQHEPETKFLVFDLGGGTFDVSVLELFDQIMEVKSVAGDNFLGGEDFTRLLADLFTENHQIEQDRLSAKEQSALWKQAERCKQDLSHVREGKMMLTLEEGLKELFVDRARFDLAAKPLLARLQKPVERALRDASVKLSELDAVILVGGATRMPLIYSFTGKLFGRLPANHLHPDEAVALGVGIQAAMKERHQDLEEVILTDVCPYTLGVSVSVRMDNGQFESGMFSPIIERNTVIPVSKMERYYTLHHNQTSINVDIYQGESRLAKNNVKLGELPINVPPAPAGEQAIDIRFTYDINGILEVEVSSVETGEKKVAIIQGKDNDLSQEEIAERFKALEAIKIHPRDRMENRLLLARGERMYEESLAEQRLMIAEVMLWFEETLKRQDDREIKKEAQKLKEVLDQIERVRE</sequence>
<keyword evidence="6 13" id="KW-0547">Nucleotide-binding</keyword>
<comment type="similarity">
    <text evidence="2 13">Belongs to the heat shock protein 70 family.</text>
</comment>
<name>A0AAP5H7P4_PAEAM</name>
<dbReference type="Gene3D" id="3.90.640.10">
    <property type="entry name" value="Actin, Chain A, domain 4"/>
    <property type="match status" value="1"/>
</dbReference>
<dbReference type="InterPro" id="IPR018181">
    <property type="entry name" value="Heat_shock_70_CS"/>
</dbReference>
<keyword evidence="8" id="KW-0346">Stress response</keyword>
<keyword evidence="7 13" id="KW-0067">ATP-binding</keyword>
<evidence type="ECO:0000256" key="3">
    <source>
        <dbReference type="ARBA" id="ARBA00014415"/>
    </source>
</evidence>
<dbReference type="InterPro" id="IPR029047">
    <property type="entry name" value="HSP70_peptide-bd_sf"/>
</dbReference>
<dbReference type="GO" id="GO:0005524">
    <property type="term" value="F:ATP binding"/>
    <property type="evidence" value="ECO:0007669"/>
    <property type="project" value="UniProtKB-KW"/>
</dbReference>
<evidence type="ECO:0000256" key="5">
    <source>
        <dbReference type="ARBA" id="ARBA00022553"/>
    </source>
</evidence>
<dbReference type="PROSITE" id="PS01036">
    <property type="entry name" value="HSP70_3"/>
    <property type="match status" value="1"/>
</dbReference>
<dbReference type="PROSITE" id="PS00297">
    <property type="entry name" value="HSP70_1"/>
    <property type="match status" value="1"/>
</dbReference>
<evidence type="ECO:0000256" key="2">
    <source>
        <dbReference type="ARBA" id="ARBA00007381"/>
    </source>
</evidence>
<dbReference type="SUPFAM" id="SSF53067">
    <property type="entry name" value="Actin-like ATPase domain"/>
    <property type="match status" value="2"/>
</dbReference>
<keyword evidence="5" id="KW-0597">Phosphoprotein</keyword>
<evidence type="ECO:0000256" key="8">
    <source>
        <dbReference type="ARBA" id="ARBA00023016"/>
    </source>
</evidence>
<dbReference type="InterPro" id="IPR042030">
    <property type="entry name" value="HscC_NBD"/>
</dbReference>
<evidence type="ECO:0000313" key="15">
    <source>
        <dbReference type="Proteomes" id="UP001254832"/>
    </source>
</evidence>
<dbReference type="GO" id="GO:0140662">
    <property type="term" value="F:ATP-dependent protein folding chaperone"/>
    <property type="evidence" value="ECO:0007669"/>
    <property type="project" value="InterPro"/>
</dbReference>
<gene>
    <name evidence="14" type="ORF">J2W91_005102</name>
</gene>
<proteinExistence type="inferred from homology"/>
<evidence type="ECO:0000256" key="6">
    <source>
        <dbReference type="ARBA" id="ARBA00022741"/>
    </source>
</evidence>